<keyword evidence="8 15" id="KW-0472">Membrane</keyword>
<dbReference type="Pfam" id="PF11779">
    <property type="entry name" value="SPT_ssu-like"/>
    <property type="match status" value="1"/>
</dbReference>
<dbReference type="AlphaFoldDB" id="A0A6P4IVV9"/>
<evidence type="ECO:0000256" key="13">
    <source>
        <dbReference type="ARBA" id="ARBA00045772"/>
    </source>
</evidence>
<evidence type="ECO:0000313" key="16">
    <source>
        <dbReference type="Proteomes" id="UP001652661"/>
    </source>
</evidence>
<keyword evidence="4" id="KW-0256">Endoplasmic reticulum</keyword>
<dbReference type="GO" id="GO:0005789">
    <property type="term" value="C:endoplasmic reticulum membrane"/>
    <property type="evidence" value="ECO:0007669"/>
    <property type="project" value="UniProtKB-SubCell"/>
</dbReference>
<keyword evidence="7" id="KW-0443">Lipid metabolism</keyword>
<comment type="subcellular location">
    <subcellularLocation>
        <location evidence="1">Endoplasmic reticulum membrane</location>
        <topology evidence="1">Multi-pass membrane protein</topology>
    </subcellularLocation>
</comment>
<gene>
    <name evidence="17" type="primary">LOC108078278</name>
</gene>
<dbReference type="GeneID" id="108078278"/>
<evidence type="ECO:0000256" key="2">
    <source>
        <dbReference type="ARBA" id="ARBA00005189"/>
    </source>
</evidence>
<comment type="similarity">
    <text evidence="9">Belongs to the SPTSS family. SPTSSB subfamily.</text>
</comment>
<dbReference type="InterPro" id="IPR024512">
    <property type="entry name" value="Ser_palmitoyltrfase_ssu-like"/>
</dbReference>
<proteinExistence type="inferred from homology"/>
<reference evidence="16" key="1">
    <citation type="submission" date="2025-05" db="UniProtKB">
        <authorList>
            <consortium name="RefSeq"/>
        </authorList>
    </citation>
    <scope>NUCLEOTIDE SEQUENCE [LARGE SCALE GENOMIC DNA]</scope>
    <source>
        <strain evidence="16">14028-0561.14</strain>
    </source>
</reference>
<evidence type="ECO:0000256" key="11">
    <source>
        <dbReference type="ARBA" id="ARBA00041982"/>
    </source>
</evidence>
<reference evidence="17" key="2">
    <citation type="submission" date="2025-08" db="UniProtKB">
        <authorList>
            <consortium name="RefSeq"/>
        </authorList>
    </citation>
    <scope>IDENTIFICATION</scope>
    <source>
        <strain evidence="17">14028-0561.14</strain>
        <tissue evidence="17">Whole fly</tissue>
    </source>
</reference>
<evidence type="ECO:0000256" key="5">
    <source>
        <dbReference type="ARBA" id="ARBA00022919"/>
    </source>
</evidence>
<evidence type="ECO:0000256" key="1">
    <source>
        <dbReference type="ARBA" id="ARBA00004477"/>
    </source>
</evidence>
<evidence type="ECO:0000256" key="14">
    <source>
        <dbReference type="ARBA" id="ARBA00046416"/>
    </source>
</evidence>
<evidence type="ECO:0000256" key="3">
    <source>
        <dbReference type="ARBA" id="ARBA00022692"/>
    </source>
</evidence>
<dbReference type="OrthoDB" id="202672at2759"/>
<evidence type="ECO:0000256" key="7">
    <source>
        <dbReference type="ARBA" id="ARBA00023098"/>
    </source>
</evidence>
<dbReference type="Proteomes" id="UP001652661">
    <property type="component" value="Chromosome 2R"/>
</dbReference>
<keyword evidence="3 15" id="KW-0812">Transmembrane</keyword>
<accession>A0A6P4IVV9</accession>
<evidence type="ECO:0000256" key="12">
    <source>
        <dbReference type="ARBA" id="ARBA00042334"/>
    </source>
</evidence>
<comment type="function">
    <text evidence="13">Component of the serine palmitoyltransferase multisubunit enzyme (SPT) that catalyzes the initial and rate-limiting step in sphingolipid biosynthesis by condensing L-serine and activated acyl-CoA (most commonly palmitoyl-CoA) to form long-chain bases. The SPT complex is composed of SPTLC1, SPTLC2 or SPTLC3 and SPTSSA or SPTSSB. Within this complex, the heterodimer consisting of SPTLC1 and SPTLC2/SPTLC3 forms the catalytic core. Within the SPT complex, SPTSSB stimulates the catalytic activity and plays a role in substrate specificity. SPT complexes with this subunit showing a preference for longer acyl-CoAs. The SPTLC1-SPTLC2-SPTSSB complex shows a strong preference for C18-CoA substrate, while the SPTLC1-SPTLC3-SPTSSB isozyme displays an ability to use a broader range of acyl-CoAs, without apparent preference.</text>
</comment>
<dbReference type="PANTHER" id="PTHR28612">
    <property type="entry name" value="SERINE PALMITOYLTRANSFERASE SMALL SUBUNIT B"/>
    <property type="match status" value="1"/>
</dbReference>
<evidence type="ECO:0000256" key="10">
    <source>
        <dbReference type="ARBA" id="ARBA00041140"/>
    </source>
</evidence>
<dbReference type="PANTHER" id="PTHR28612:SF1">
    <property type="entry name" value="SERINE PALMITOYLTRANSFERASE SMALL SUBUNIT B"/>
    <property type="match status" value="1"/>
</dbReference>
<keyword evidence="5" id="KW-0746">Sphingolipid metabolism</keyword>
<name>A0A6P4IVV9_DROKI</name>
<evidence type="ECO:0000256" key="8">
    <source>
        <dbReference type="ARBA" id="ARBA00023136"/>
    </source>
</evidence>
<keyword evidence="6 15" id="KW-1133">Transmembrane helix</keyword>
<evidence type="ECO:0000256" key="15">
    <source>
        <dbReference type="SAM" id="Phobius"/>
    </source>
</evidence>
<evidence type="ECO:0000313" key="17">
    <source>
        <dbReference type="RefSeq" id="XP_017027519.1"/>
    </source>
</evidence>
<comment type="pathway">
    <text evidence="2">Lipid metabolism.</text>
</comment>
<evidence type="ECO:0000256" key="6">
    <source>
        <dbReference type="ARBA" id="ARBA00022989"/>
    </source>
</evidence>
<dbReference type="GO" id="GO:0006665">
    <property type="term" value="P:sphingolipid metabolic process"/>
    <property type="evidence" value="ECO:0007669"/>
    <property type="project" value="UniProtKB-KW"/>
</dbReference>
<feature type="transmembrane region" description="Helical" evidence="15">
    <location>
        <begin position="88"/>
        <end position="109"/>
    </location>
</feature>
<evidence type="ECO:0000256" key="9">
    <source>
        <dbReference type="ARBA" id="ARBA00038059"/>
    </source>
</evidence>
<keyword evidence="16" id="KW-1185">Reference proteome</keyword>
<protein>
    <recommendedName>
        <fullName evidence="10">Serine palmitoyltransferase small subunit B</fullName>
    </recommendedName>
    <alternativeName>
        <fullName evidence="12">Protein ADMP</fullName>
    </alternativeName>
    <alternativeName>
        <fullName evidence="11">Small subunit of serine palmitoyltransferase B</fullName>
    </alternativeName>
</protein>
<sequence length="151" mass="17374">MISDDEDWVRRHQVPHLTWNYDDNGVSSQRTLKPTIRRLIPLRSSFLYFSMFEKLAEDYAKCKRYVKWLYLLYELNTQIAICEPWEKVFLNVLLGSCMSLILYASFAYVPGYCLSVFHLLWPLAGVQNLTTGSVCTANIDGFCGNESGAVL</sequence>
<comment type="subunit">
    <text evidence="14">Component of the serine palmitoyltransferase (SPT) complex, which is composed of SPTLC1, SPTLC2 or SPTLC3 and SPTSSA or SPTSSB. The heterodimer consisting of SPTLC1 and SPTLC2/SPTLC3 forms the catalytic core of the enzyme, while SPTSSA or SPTSSB subunits determine substrate specificity. SPT also interacts with ORMDL proteins, especially ORMDL3, which negatively regulate SPT activity in the presence of ceramides.</text>
</comment>
<evidence type="ECO:0000256" key="4">
    <source>
        <dbReference type="ARBA" id="ARBA00022824"/>
    </source>
</evidence>
<dbReference type="RefSeq" id="XP_017027519.1">
    <property type="nucleotide sequence ID" value="XM_017172030.3"/>
</dbReference>
<organism evidence="16 17">
    <name type="scientific">Drosophila kikkawai</name>
    <name type="common">Fruit fly</name>
    <dbReference type="NCBI Taxonomy" id="30033"/>
    <lineage>
        <taxon>Eukaryota</taxon>
        <taxon>Metazoa</taxon>
        <taxon>Ecdysozoa</taxon>
        <taxon>Arthropoda</taxon>
        <taxon>Hexapoda</taxon>
        <taxon>Insecta</taxon>
        <taxon>Pterygota</taxon>
        <taxon>Neoptera</taxon>
        <taxon>Endopterygota</taxon>
        <taxon>Diptera</taxon>
        <taxon>Brachycera</taxon>
        <taxon>Muscomorpha</taxon>
        <taxon>Ephydroidea</taxon>
        <taxon>Drosophilidae</taxon>
        <taxon>Drosophila</taxon>
        <taxon>Sophophora</taxon>
    </lineage>
</organism>